<accession>A0A9N9ERJ3</accession>
<feature type="region of interest" description="Disordered" evidence="1">
    <location>
        <begin position="24"/>
        <end position="49"/>
    </location>
</feature>
<organism evidence="2 3">
    <name type="scientific">Funneliformis mosseae</name>
    <name type="common">Endomycorrhizal fungus</name>
    <name type="synonym">Glomus mosseae</name>
    <dbReference type="NCBI Taxonomy" id="27381"/>
    <lineage>
        <taxon>Eukaryota</taxon>
        <taxon>Fungi</taxon>
        <taxon>Fungi incertae sedis</taxon>
        <taxon>Mucoromycota</taxon>
        <taxon>Glomeromycotina</taxon>
        <taxon>Glomeromycetes</taxon>
        <taxon>Glomerales</taxon>
        <taxon>Glomeraceae</taxon>
        <taxon>Funneliformis</taxon>
    </lineage>
</organism>
<proteinExistence type="predicted"/>
<evidence type="ECO:0000256" key="1">
    <source>
        <dbReference type="SAM" id="MobiDB-lite"/>
    </source>
</evidence>
<sequence>MHAHATNKKRQKLYEKQLRLSNGKFGSKKLNDNQDNDASELEVSGYWGDSDDSGWESEINLENEKKIQSNFMKIKL</sequence>
<dbReference type="Proteomes" id="UP000789375">
    <property type="component" value="Unassembled WGS sequence"/>
</dbReference>
<dbReference type="EMBL" id="CAJVPP010007795">
    <property type="protein sequence ID" value="CAG8691729.1"/>
    <property type="molecule type" value="Genomic_DNA"/>
</dbReference>
<evidence type="ECO:0000313" key="2">
    <source>
        <dbReference type="EMBL" id="CAG8691729.1"/>
    </source>
</evidence>
<reference evidence="2" key="1">
    <citation type="submission" date="2021-06" db="EMBL/GenBank/DDBJ databases">
        <authorList>
            <person name="Kallberg Y."/>
            <person name="Tangrot J."/>
            <person name="Rosling A."/>
        </authorList>
    </citation>
    <scope>NUCLEOTIDE SEQUENCE</scope>
    <source>
        <strain evidence="2">87-6 pot B 2015</strain>
    </source>
</reference>
<keyword evidence="3" id="KW-1185">Reference proteome</keyword>
<name>A0A9N9ERJ3_FUNMO</name>
<comment type="caution">
    <text evidence="2">The sequence shown here is derived from an EMBL/GenBank/DDBJ whole genome shotgun (WGS) entry which is preliminary data.</text>
</comment>
<evidence type="ECO:0000313" key="3">
    <source>
        <dbReference type="Proteomes" id="UP000789375"/>
    </source>
</evidence>
<feature type="non-terminal residue" evidence="2">
    <location>
        <position position="1"/>
    </location>
</feature>
<feature type="non-terminal residue" evidence="2">
    <location>
        <position position="76"/>
    </location>
</feature>
<protein>
    <submittedName>
        <fullName evidence="2">11659_t:CDS:1</fullName>
    </submittedName>
</protein>
<dbReference type="AlphaFoldDB" id="A0A9N9ERJ3"/>
<gene>
    <name evidence="2" type="ORF">FMOSSE_LOCUS13379</name>
</gene>